<sequence>MKCRSNCGMCCIAPSIIQAIPGMPQGKKAGEMCVNMDPEDFSCGIWGQENYPAFCHSFQPEEAFCGHSQDEAEQILTLMEAETHPEFGRT</sequence>
<keyword evidence="2" id="KW-1185">Reference proteome</keyword>
<protein>
    <submittedName>
        <fullName evidence="1">YkgJ family cysteine cluster protein</fullName>
    </submittedName>
</protein>
<dbReference type="RefSeq" id="WP_167181492.1">
    <property type="nucleotide sequence ID" value="NZ_JAAONZ010000002.1"/>
</dbReference>
<accession>A0A9E5MJ32</accession>
<proteinExistence type="predicted"/>
<dbReference type="EMBL" id="JAAONZ010000002">
    <property type="protein sequence ID" value="NHO64434.1"/>
    <property type="molecule type" value="Genomic_DNA"/>
</dbReference>
<evidence type="ECO:0000313" key="1">
    <source>
        <dbReference type="EMBL" id="NHO64434.1"/>
    </source>
</evidence>
<organism evidence="1 2">
    <name type="scientific">Pseudomaricurvus hydrocarbonicus</name>
    <dbReference type="NCBI Taxonomy" id="1470433"/>
    <lineage>
        <taxon>Bacteria</taxon>
        <taxon>Pseudomonadati</taxon>
        <taxon>Pseudomonadota</taxon>
        <taxon>Gammaproteobacteria</taxon>
        <taxon>Cellvibrionales</taxon>
        <taxon>Cellvibrionaceae</taxon>
        <taxon>Pseudomaricurvus</taxon>
    </lineage>
</organism>
<reference evidence="1" key="1">
    <citation type="submission" date="2020-03" db="EMBL/GenBank/DDBJ databases">
        <authorList>
            <person name="Guo F."/>
        </authorList>
    </citation>
    <scope>NUCLEOTIDE SEQUENCE</scope>
    <source>
        <strain evidence="1">JCM 30134</strain>
    </source>
</reference>
<evidence type="ECO:0000313" key="2">
    <source>
        <dbReference type="Proteomes" id="UP000787472"/>
    </source>
</evidence>
<gene>
    <name evidence="1" type="ORF">G8770_02580</name>
</gene>
<comment type="caution">
    <text evidence="1">The sequence shown here is derived from an EMBL/GenBank/DDBJ whole genome shotgun (WGS) entry which is preliminary data.</text>
</comment>
<dbReference type="AlphaFoldDB" id="A0A9E5MJ32"/>
<dbReference type="Proteomes" id="UP000787472">
    <property type="component" value="Unassembled WGS sequence"/>
</dbReference>
<name>A0A9E5MJ32_9GAMM</name>